<sequence>MSQTTSKRTTTLAGEEVVYEVTKSDDATQARIDAGIDGITVIVPSDAHEDPEAILTENAMWVLDKKAKFDSYRDDVPDRTFEPGETFPYLGEERELVVEPRKKSVVGEGTIHLRRSAVEQSSIKRALRNFYRRQAREHLSDRLDHFAAEMGLEYDGLEIRNQRTRWGSCSTNGTISLNWRLLMAPPEVIDYVVVHELAHLREPNHTDMFWSLVAEHDPRYEEHAEWLEEHSARLVFSREDL</sequence>
<dbReference type="RefSeq" id="WP_012795166.1">
    <property type="nucleotide sequence ID" value="NC_013158.1"/>
</dbReference>
<dbReference type="PANTHER" id="PTHR30399:SF1">
    <property type="entry name" value="UTP PYROPHOSPHATASE"/>
    <property type="match status" value="1"/>
</dbReference>
<dbReference type="InterPro" id="IPR053136">
    <property type="entry name" value="UTP_pyrophosphatase-like"/>
</dbReference>
<dbReference type="Gene3D" id="3.30.2010.10">
    <property type="entry name" value="Metalloproteases ('zincins'), catalytic domain"/>
    <property type="match status" value="1"/>
</dbReference>
<name>C7NNZ8_HALUD</name>
<dbReference type="KEGG" id="hut:Huta_0100"/>
<protein>
    <recommendedName>
        <fullName evidence="1">YgjP-like metallopeptidase domain-containing protein</fullName>
    </recommendedName>
</protein>
<dbReference type="Pfam" id="PF01863">
    <property type="entry name" value="YgjP-like"/>
    <property type="match status" value="1"/>
</dbReference>
<dbReference type="EMBL" id="CP001687">
    <property type="protein sequence ID" value="ACV10289.1"/>
    <property type="molecule type" value="Genomic_DNA"/>
</dbReference>
<dbReference type="Proteomes" id="UP000002071">
    <property type="component" value="Chromosome"/>
</dbReference>
<evidence type="ECO:0000259" key="1">
    <source>
        <dbReference type="Pfam" id="PF01863"/>
    </source>
</evidence>
<dbReference type="AlphaFoldDB" id="C7NNZ8"/>
<dbReference type="GeneID" id="8382362"/>
<dbReference type="HOGENOM" id="CLU_065947_2_2_2"/>
<gene>
    <name evidence="2" type="ordered locus">Huta_0100</name>
</gene>
<dbReference type="PANTHER" id="PTHR30399">
    <property type="entry name" value="UNCHARACTERIZED PROTEIN YGJP"/>
    <property type="match status" value="1"/>
</dbReference>
<dbReference type="CDD" id="cd07344">
    <property type="entry name" value="M48_yhfN_like"/>
    <property type="match status" value="1"/>
</dbReference>
<dbReference type="STRING" id="519442.Huta_0100"/>
<feature type="domain" description="YgjP-like metallopeptidase" evidence="1">
    <location>
        <begin position="37"/>
        <end position="230"/>
    </location>
</feature>
<reference evidence="2 3" key="1">
    <citation type="journal article" date="2009" name="Stand. Genomic Sci.">
        <title>Complete genome sequence of Halorhabdus utahensis type strain (AX-2).</title>
        <authorList>
            <person name="Anderson I."/>
            <person name="Tindall B.J."/>
            <person name="Pomrenke H."/>
            <person name="Goker M."/>
            <person name="Lapidus A."/>
            <person name="Nolan M."/>
            <person name="Copeland A."/>
            <person name="Glavina Del Rio T."/>
            <person name="Chen F."/>
            <person name="Tice H."/>
            <person name="Cheng J.F."/>
            <person name="Lucas S."/>
            <person name="Chertkov O."/>
            <person name="Bruce D."/>
            <person name="Brettin T."/>
            <person name="Detter J.C."/>
            <person name="Han C."/>
            <person name="Goodwin L."/>
            <person name="Land M."/>
            <person name="Hauser L."/>
            <person name="Chang Y.J."/>
            <person name="Jeffries C.D."/>
            <person name="Pitluck S."/>
            <person name="Pati A."/>
            <person name="Mavromatis K."/>
            <person name="Ivanova N."/>
            <person name="Ovchinnikova G."/>
            <person name="Chen A."/>
            <person name="Palaniappan K."/>
            <person name="Chain P."/>
            <person name="Rohde M."/>
            <person name="Bristow J."/>
            <person name="Eisen J.A."/>
            <person name="Markowitz V."/>
            <person name="Hugenholtz P."/>
            <person name="Kyrpides N.C."/>
            <person name="Klenk H.P."/>
        </authorList>
    </citation>
    <scope>NUCLEOTIDE SEQUENCE [LARGE SCALE GENOMIC DNA]</scope>
    <source>
        <strain evidence="3">DSM 12940 / JCM 11049 / AX-2</strain>
    </source>
</reference>
<evidence type="ECO:0000313" key="2">
    <source>
        <dbReference type="EMBL" id="ACV10289.1"/>
    </source>
</evidence>
<keyword evidence="3" id="KW-1185">Reference proteome</keyword>
<dbReference type="InterPro" id="IPR002725">
    <property type="entry name" value="YgjP-like_metallopeptidase"/>
</dbReference>
<organism evidence="2 3">
    <name type="scientific">Halorhabdus utahensis (strain DSM 12940 / JCM 11049 / AX-2)</name>
    <dbReference type="NCBI Taxonomy" id="519442"/>
    <lineage>
        <taxon>Archaea</taxon>
        <taxon>Methanobacteriati</taxon>
        <taxon>Methanobacteriota</taxon>
        <taxon>Stenosarchaea group</taxon>
        <taxon>Halobacteria</taxon>
        <taxon>Halobacteriales</taxon>
        <taxon>Haloarculaceae</taxon>
        <taxon>Halorhabdus</taxon>
    </lineage>
</organism>
<dbReference type="eggNOG" id="arCOG02625">
    <property type="taxonomic scope" value="Archaea"/>
</dbReference>
<evidence type="ECO:0000313" key="3">
    <source>
        <dbReference type="Proteomes" id="UP000002071"/>
    </source>
</evidence>
<dbReference type="OrthoDB" id="308128at2157"/>
<proteinExistence type="predicted"/>
<accession>C7NNZ8</accession>